<dbReference type="InterPro" id="IPR035948">
    <property type="entry name" value="YwqG-like_sf"/>
</dbReference>
<dbReference type="Pfam" id="PF09234">
    <property type="entry name" value="DUF1963"/>
    <property type="match status" value="1"/>
</dbReference>
<dbReference type="EMBL" id="JABUFE010000010">
    <property type="protein sequence ID" value="NSX56069.1"/>
    <property type="molecule type" value="Genomic_DNA"/>
</dbReference>
<protein>
    <submittedName>
        <fullName evidence="1">DUF1963 domain-containing protein</fullName>
    </submittedName>
</protein>
<reference evidence="1 2" key="1">
    <citation type="submission" date="2020-06" db="EMBL/GenBank/DDBJ databases">
        <title>Sulfitobacter algicola sp. nov., isolated from green algae.</title>
        <authorList>
            <person name="Wang C."/>
        </authorList>
    </citation>
    <scope>NUCLEOTIDE SEQUENCE [LARGE SCALE GENOMIC DNA]</scope>
    <source>
        <strain evidence="1 2">1151</strain>
    </source>
</reference>
<dbReference type="InterPro" id="IPR015315">
    <property type="entry name" value="DUF1963"/>
</dbReference>
<gene>
    <name evidence="1" type="ORF">HRQ87_14805</name>
</gene>
<accession>A0ABX2IT35</accession>
<dbReference type="SUPFAM" id="SSF103032">
    <property type="entry name" value="Hypothetical protein YwqG"/>
    <property type="match status" value="1"/>
</dbReference>
<sequence>MRFLDWIKSLFSRPVSSPQIVGARAVEPTHQEMQTAMHRLNELAKTAILGEIGGSKPQKENRATSWWGGNFLGAQDEEVPVCNRSGQMMHPVLQIRVDELPEIPPAFEGLALINIWMDLQSSTFWGAENGNGFLVRTYTDVRNLVPLGGGYRESSDLPTFPVFWRETIAEKPSWEDMAGEVPTNVARASANDWFFSSKHSSDRYHELRSKYPVKIGGWPTWIQGSNWPKDAQFFFQVDSTDKGKMSLGDAGSFYIFKTSDSWVIRGDCY</sequence>
<dbReference type="Proteomes" id="UP000777935">
    <property type="component" value="Unassembled WGS sequence"/>
</dbReference>
<comment type="caution">
    <text evidence="1">The sequence shown here is derived from an EMBL/GenBank/DDBJ whole genome shotgun (WGS) entry which is preliminary data.</text>
</comment>
<evidence type="ECO:0000313" key="2">
    <source>
        <dbReference type="Proteomes" id="UP000777935"/>
    </source>
</evidence>
<dbReference type="Gene3D" id="2.30.320.10">
    <property type="entry name" value="YwqG-like"/>
    <property type="match status" value="1"/>
</dbReference>
<name>A0ABX2IT35_9RHOB</name>
<organism evidence="1 2">
    <name type="scientific">Parasulfitobacter algicola</name>
    <dbReference type="NCBI Taxonomy" id="2614809"/>
    <lineage>
        <taxon>Bacteria</taxon>
        <taxon>Pseudomonadati</taxon>
        <taxon>Pseudomonadota</taxon>
        <taxon>Alphaproteobacteria</taxon>
        <taxon>Rhodobacterales</taxon>
        <taxon>Roseobacteraceae</taxon>
        <taxon>Parasulfitobacter</taxon>
    </lineage>
</organism>
<proteinExistence type="predicted"/>
<dbReference type="RefSeq" id="WP_174139226.1">
    <property type="nucleotide sequence ID" value="NZ_JABUFE010000010.1"/>
</dbReference>
<evidence type="ECO:0000313" key="1">
    <source>
        <dbReference type="EMBL" id="NSX56069.1"/>
    </source>
</evidence>
<keyword evidence="2" id="KW-1185">Reference proteome</keyword>